<keyword evidence="2" id="KW-1185">Reference proteome</keyword>
<proteinExistence type="predicted"/>
<organism evidence="1 2">
    <name type="scientific">Trichonephila inaurata madagascariensis</name>
    <dbReference type="NCBI Taxonomy" id="2747483"/>
    <lineage>
        <taxon>Eukaryota</taxon>
        <taxon>Metazoa</taxon>
        <taxon>Ecdysozoa</taxon>
        <taxon>Arthropoda</taxon>
        <taxon>Chelicerata</taxon>
        <taxon>Arachnida</taxon>
        <taxon>Araneae</taxon>
        <taxon>Araneomorphae</taxon>
        <taxon>Entelegynae</taxon>
        <taxon>Araneoidea</taxon>
        <taxon>Nephilidae</taxon>
        <taxon>Trichonephila</taxon>
        <taxon>Trichonephila inaurata</taxon>
    </lineage>
</organism>
<dbReference type="EMBL" id="BMAV01014598">
    <property type="protein sequence ID" value="GFY63073.1"/>
    <property type="molecule type" value="Genomic_DNA"/>
</dbReference>
<comment type="caution">
    <text evidence="1">The sequence shown here is derived from an EMBL/GenBank/DDBJ whole genome shotgun (WGS) entry which is preliminary data.</text>
</comment>
<evidence type="ECO:0000313" key="1">
    <source>
        <dbReference type="EMBL" id="GFY63073.1"/>
    </source>
</evidence>
<name>A0A8X6Y2L5_9ARAC</name>
<reference evidence="1" key="1">
    <citation type="submission" date="2020-08" db="EMBL/GenBank/DDBJ databases">
        <title>Multicomponent nature underlies the extraordinary mechanical properties of spider dragline silk.</title>
        <authorList>
            <person name="Kono N."/>
            <person name="Nakamura H."/>
            <person name="Mori M."/>
            <person name="Yoshida Y."/>
            <person name="Ohtoshi R."/>
            <person name="Malay A.D."/>
            <person name="Moran D.A.P."/>
            <person name="Tomita M."/>
            <person name="Numata K."/>
            <person name="Arakawa K."/>
        </authorList>
    </citation>
    <scope>NUCLEOTIDE SEQUENCE</scope>
</reference>
<gene>
    <name evidence="1" type="ORF">TNIN_129241</name>
</gene>
<dbReference type="AlphaFoldDB" id="A0A8X6Y2L5"/>
<protein>
    <submittedName>
        <fullName evidence="1">Uncharacterized protein</fullName>
    </submittedName>
</protein>
<evidence type="ECO:0000313" key="2">
    <source>
        <dbReference type="Proteomes" id="UP000886998"/>
    </source>
</evidence>
<accession>A0A8X6Y2L5</accession>
<dbReference type="Proteomes" id="UP000886998">
    <property type="component" value="Unassembled WGS sequence"/>
</dbReference>
<sequence length="104" mass="12473">MFCQRISWWINSEGTRCPSEPWLQNDTPLTKLLHHASRVSPERFEPVYMVEVKSFWPRFEATRQLLVKNFFNLNYAPEMRSHQQIELSINAMTETSLDWCYSMN</sequence>